<dbReference type="InterPro" id="IPR036188">
    <property type="entry name" value="FAD/NAD-bd_sf"/>
</dbReference>
<dbReference type="GO" id="GO:0005737">
    <property type="term" value="C:cytoplasm"/>
    <property type="evidence" value="ECO:0007669"/>
    <property type="project" value="TreeGrafter"/>
</dbReference>
<dbReference type="SUPFAM" id="SSF54373">
    <property type="entry name" value="FAD-linked reductases, C-terminal domain"/>
    <property type="match status" value="1"/>
</dbReference>
<dbReference type="OrthoDB" id="9805337at2"/>
<feature type="domain" description="FAD dependent oxidoreductase" evidence="2">
    <location>
        <begin position="9"/>
        <end position="398"/>
    </location>
</feature>
<dbReference type="RefSeq" id="WP_089684790.1">
    <property type="nucleotide sequence ID" value="NZ_FNES01000005.1"/>
</dbReference>
<dbReference type="SUPFAM" id="SSF51905">
    <property type="entry name" value="FAD/NAD(P)-binding domain"/>
    <property type="match status" value="1"/>
</dbReference>
<keyword evidence="1" id="KW-0560">Oxidoreductase</keyword>
<dbReference type="Pfam" id="PF01266">
    <property type="entry name" value="DAO"/>
    <property type="match status" value="1"/>
</dbReference>
<dbReference type="InterPro" id="IPR006076">
    <property type="entry name" value="FAD-dep_OxRdtase"/>
</dbReference>
<dbReference type="PRINTS" id="PR00420">
    <property type="entry name" value="RNGMNOXGNASE"/>
</dbReference>
<dbReference type="Gene3D" id="3.30.9.10">
    <property type="entry name" value="D-Amino Acid Oxidase, subunit A, domain 2"/>
    <property type="match status" value="1"/>
</dbReference>
<evidence type="ECO:0000256" key="1">
    <source>
        <dbReference type="ARBA" id="ARBA00023002"/>
    </source>
</evidence>
<evidence type="ECO:0000313" key="4">
    <source>
        <dbReference type="Proteomes" id="UP000198525"/>
    </source>
</evidence>
<accession>A0A1G8U209</accession>
<dbReference type="PANTHER" id="PTHR13847">
    <property type="entry name" value="SARCOSINE DEHYDROGENASE-RELATED"/>
    <property type="match status" value="1"/>
</dbReference>
<keyword evidence="4" id="KW-1185">Reference proteome</keyword>
<evidence type="ECO:0000313" key="3">
    <source>
        <dbReference type="EMBL" id="SDJ47664.1"/>
    </source>
</evidence>
<dbReference type="GO" id="GO:0016491">
    <property type="term" value="F:oxidoreductase activity"/>
    <property type="evidence" value="ECO:0007669"/>
    <property type="project" value="UniProtKB-KW"/>
</dbReference>
<dbReference type="AlphaFoldDB" id="A0A1G8U209"/>
<evidence type="ECO:0000259" key="2">
    <source>
        <dbReference type="Pfam" id="PF01266"/>
    </source>
</evidence>
<reference evidence="3 4" key="1">
    <citation type="submission" date="2016-10" db="EMBL/GenBank/DDBJ databases">
        <authorList>
            <person name="de Groot N.N."/>
        </authorList>
    </citation>
    <scope>NUCLEOTIDE SEQUENCE [LARGE SCALE GENOMIC DNA]</scope>
    <source>
        <strain evidence="3 4">CGMCC 1.6133</strain>
    </source>
</reference>
<dbReference type="STRING" id="376427.SAMN04487954_10536"/>
<dbReference type="PANTHER" id="PTHR13847:SF289">
    <property type="entry name" value="GLYCINE OXIDASE"/>
    <property type="match status" value="1"/>
</dbReference>
<gene>
    <name evidence="3" type="ORF">SAMN04487954_10536</name>
</gene>
<dbReference type="Proteomes" id="UP000198525">
    <property type="component" value="Unassembled WGS sequence"/>
</dbReference>
<name>A0A1G8U209_9GAMM</name>
<sequence>MSNRHGKADIVVIGAGIVGLATAWALIERGREVTVLDPGPPGGQASSGNAATLAGYAVEPLAHPGLLTQLPALLLSPSSPFHLRWRHLPRLAPWLWRFLAAATPARTAAATRTLHHLLAPAMDDWQALHATLGTGTSATALHRRGALTFFRQRRHWQAERDAYIARERLGIPQRYLDARQVAELEPALEGVAQGGVHFLAAGHLADPQALATRLASRLAERGVDFRTARVTGLDGAGGRVRIDSDLGSWLAEHAIVAAGPWSATLARCAGDRIPLDVERGYHLEFPDASTRLSRPCNPAENAFYMTPLAGRLRIAGTVELGHPRDPANPRRLAYLRRHGEALLGPLGPASHEWLGLRPSLPDSLPVIGPARLPGVTYAFGHGHLGLTLAPTTGRLVAESLSGASPSWLEACHPQRFTR</sequence>
<dbReference type="EMBL" id="FNES01000005">
    <property type="protein sequence ID" value="SDJ47664.1"/>
    <property type="molecule type" value="Genomic_DNA"/>
</dbReference>
<protein>
    <submittedName>
        <fullName evidence="3">D-amino-acid dehydrogenase</fullName>
    </submittedName>
</protein>
<proteinExistence type="predicted"/>
<organism evidence="3 4">
    <name type="scientific">Billgrantia gudaonensis</name>
    <dbReference type="NCBI Taxonomy" id="376427"/>
    <lineage>
        <taxon>Bacteria</taxon>
        <taxon>Pseudomonadati</taxon>
        <taxon>Pseudomonadota</taxon>
        <taxon>Gammaproteobacteria</taxon>
        <taxon>Oceanospirillales</taxon>
        <taxon>Halomonadaceae</taxon>
        <taxon>Billgrantia</taxon>
    </lineage>
</organism>
<dbReference type="Gene3D" id="3.50.50.60">
    <property type="entry name" value="FAD/NAD(P)-binding domain"/>
    <property type="match status" value="2"/>
</dbReference>